<dbReference type="PRINTS" id="PR00090">
    <property type="entry name" value="RNGDIOXGNASE"/>
</dbReference>
<evidence type="ECO:0000256" key="5">
    <source>
        <dbReference type="ARBA" id="ARBA00022964"/>
    </source>
</evidence>
<dbReference type="PROSITE" id="PS00570">
    <property type="entry name" value="RING_HYDROXYL_ALPHA"/>
    <property type="match status" value="1"/>
</dbReference>
<keyword evidence="4" id="KW-0058">Aromatic hydrocarbons catabolism</keyword>
<dbReference type="SUPFAM" id="SSF55961">
    <property type="entry name" value="Bet v1-like"/>
    <property type="match status" value="1"/>
</dbReference>
<dbReference type="RefSeq" id="WP_338448595.1">
    <property type="nucleotide sequence ID" value="NZ_CP137640.1"/>
</dbReference>
<dbReference type="InterPro" id="IPR036922">
    <property type="entry name" value="Rieske_2Fe-2S_sf"/>
</dbReference>
<name>A0ABZ2C8Y4_9BACI</name>
<dbReference type="PROSITE" id="PS51296">
    <property type="entry name" value="RIESKE"/>
    <property type="match status" value="1"/>
</dbReference>
<keyword evidence="5 11" id="KW-0223">Dioxygenase</keyword>
<evidence type="ECO:0000313" key="12">
    <source>
        <dbReference type="Proteomes" id="UP001357223"/>
    </source>
</evidence>
<keyword evidence="7" id="KW-0408">Iron</keyword>
<feature type="domain" description="Rieske" evidence="10">
    <location>
        <begin position="47"/>
        <end position="158"/>
    </location>
</feature>
<evidence type="ECO:0000256" key="2">
    <source>
        <dbReference type="ARBA" id="ARBA00022714"/>
    </source>
</evidence>
<dbReference type="SUPFAM" id="SSF50022">
    <property type="entry name" value="ISP domain"/>
    <property type="match status" value="1"/>
</dbReference>
<evidence type="ECO:0000256" key="6">
    <source>
        <dbReference type="ARBA" id="ARBA00023002"/>
    </source>
</evidence>
<dbReference type="Gene3D" id="2.102.10.10">
    <property type="entry name" value="Rieske [2Fe-2S] iron-sulphur domain"/>
    <property type="match status" value="1"/>
</dbReference>
<dbReference type="InterPro" id="IPR015881">
    <property type="entry name" value="ARHD_Rieske_2Fe_2S"/>
</dbReference>
<evidence type="ECO:0000313" key="11">
    <source>
        <dbReference type="EMBL" id="WVX79662.1"/>
    </source>
</evidence>
<dbReference type="InterPro" id="IPR043266">
    <property type="entry name" value="RHO_NdoB-like_C"/>
</dbReference>
<keyword evidence="9" id="KW-0520">NAD</keyword>
<keyword evidence="3" id="KW-0479">Metal-binding</keyword>
<keyword evidence="8" id="KW-0411">Iron-sulfur</keyword>
<dbReference type="Pfam" id="PF00848">
    <property type="entry name" value="Ring_hydroxyl_A"/>
    <property type="match status" value="1"/>
</dbReference>
<keyword evidence="2" id="KW-0001">2Fe-2S</keyword>
<proteinExistence type="inferred from homology"/>
<keyword evidence="12" id="KW-1185">Reference proteome</keyword>
<evidence type="ECO:0000259" key="10">
    <source>
        <dbReference type="PROSITE" id="PS51296"/>
    </source>
</evidence>
<dbReference type="Pfam" id="PF00355">
    <property type="entry name" value="Rieske"/>
    <property type="match status" value="1"/>
</dbReference>
<evidence type="ECO:0000256" key="9">
    <source>
        <dbReference type="ARBA" id="ARBA00023027"/>
    </source>
</evidence>
<dbReference type="Gene3D" id="3.90.380.10">
    <property type="entry name" value="Naphthalene 1,2-dioxygenase Alpha Subunit, Chain A, domain 1"/>
    <property type="match status" value="1"/>
</dbReference>
<comment type="similarity">
    <text evidence="1">Belongs to the bacterial ring-hydroxylating dioxygenase alpha subunit family.</text>
</comment>
<keyword evidence="6" id="KW-0560">Oxidoreductase</keyword>
<dbReference type="PANTHER" id="PTHR43756:SF1">
    <property type="entry name" value="3-PHENYLPROPIONATE_CINNAMIC ACID DIOXYGENASE SUBUNIT ALPHA"/>
    <property type="match status" value="1"/>
</dbReference>
<accession>A0ABZ2C8Y4</accession>
<evidence type="ECO:0000256" key="7">
    <source>
        <dbReference type="ARBA" id="ARBA00023004"/>
    </source>
</evidence>
<dbReference type="InterPro" id="IPR017941">
    <property type="entry name" value="Rieske_2Fe-2S"/>
</dbReference>
<gene>
    <name evidence="11" type="ORF">R4Z09_20560</name>
</gene>
<evidence type="ECO:0000256" key="4">
    <source>
        <dbReference type="ARBA" id="ARBA00022797"/>
    </source>
</evidence>
<protein>
    <submittedName>
        <fullName evidence="11">Aromatic ring-hydroxylating dioxygenase subunit alpha</fullName>
    </submittedName>
</protein>
<evidence type="ECO:0000256" key="3">
    <source>
        <dbReference type="ARBA" id="ARBA00022723"/>
    </source>
</evidence>
<evidence type="ECO:0000256" key="8">
    <source>
        <dbReference type="ARBA" id="ARBA00023014"/>
    </source>
</evidence>
<dbReference type="CDD" id="cd08881">
    <property type="entry name" value="RHO_alpha_C_NDO-like"/>
    <property type="match status" value="1"/>
</dbReference>
<evidence type="ECO:0000256" key="1">
    <source>
        <dbReference type="ARBA" id="ARBA00008751"/>
    </source>
</evidence>
<dbReference type="EMBL" id="CP137640">
    <property type="protein sequence ID" value="WVX79662.1"/>
    <property type="molecule type" value="Genomic_DNA"/>
</dbReference>
<dbReference type="GO" id="GO:0051213">
    <property type="term" value="F:dioxygenase activity"/>
    <property type="evidence" value="ECO:0007669"/>
    <property type="project" value="UniProtKB-KW"/>
</dbReference>
<reference evidence="11 12" key="1">
    <citation type="submission" date="2023-10" db="EMBL/GenBank/DDBJ databases">
        <title>Niallia locisalis sp.nov. isolated from a salt pond sample.</title>
        <authorList>
            <person name="Li X.-J."/>
            <person name="Dong L."/>
        </authorList>
    </citation>
    <scope>NUCLEOTIDE SEQUENCE [LARGE SCALE GENOMIC DNA]</scope>
    <source>
        <strain evidence="11 12">DSM 29761</strain>
    </source>
</reference>
<dbReference type="Proteomes" id="UP001357223">
    <property type="component" value="Chromosome"/>
</dbReference>
<dbReference type="PANTHER" id="PTHR43756">
    <property type="entry name" value="CHOLINE MONOOXYGENASE, CHLOROPLASTIC"/>
    <property type="match status" value="1"/>
</dbReference>
<dbReference type="InterPro" id="IPR001663">
    <property type="entry name" value="Rng_hydr_dOase-A"/>
</dbReference>
<dbReference type="InterPro" id="IPR015879">
    <property type="entry name" value="Ring_hydroxy_dOase_asu_C_dom"/>
</dbReference>
<organism evidence="11 12">
    <name type="scientific">Niallia oryzisoli</name>
    <dbReference type="NCBI Taxonomy" id="1737571"/>
    <lineage>
        <taxon>Bacteria</taxon>
        <taxon>Bacillati</taxon>
        <taxon>Bacillota</taxon>
        <taxon>Bacilli</taxon>
        <taxon>Bacillales</taxon>
        <taxon>Bacillaceae</taxon>
        <taxon>Niallia</taxon>
    </lineage>
</organism>
<sequence length="446" mass="51031">MKLNRTVNKDHLSTIKDQLQTGKLPQWIMTDPEIHQLEIEKIFSKTWYFVAHESEIPNKGDYVSRWIVHDPVLLIRNSEGEINAFINSCTHRGVHLCTADLGNKKTFTCPYHGWTYNIEGELVGILAGNKLYGEEMDKKEWGLRKVPKVESYHGLIFAALNPDAEPLEEFLGGLKWYFDIMLGRSNKGMEVIGAPQRWVVDTNWKVSAEVFVGDAYHTAMTHRSTVELGISPKDPLFASNGYQIQLEHGHGLNVIQPPASVSIPPYQGLPEEMWPMFQENLTEEQLSVFKNTMVFNGNCFPNLSFLSPMHGKGEHENLTNFLTIRQWRPLGPDKIEAWSWILVDKEAPQEFKENSYKRYVNTFGPGGTLEQDDTELWTRLADASKGVTARDKNLHFNNVVNYLMGMDFVEPVDDFPGPGIAYPTTFLDVVHRGFYEYWQELLSKES</sequence>